<name>A0A7X5LJJ9_9ALTE</name>
<proteinExistence type="predicted"/>
<dbReference type="RefSeq" id="WP_163084137.1">
    <property type="nucleotide sequence ID" value="NZ_JAAAWN010000004.1"/>
</dbReference>
<keyword evidence="1" id="KW-0812">Transmembrane</keyword>
<evidence type="ECO:0000313" key="3">
    <source>
        <dbReference type="EMBL" id="NDV90552.1"/>
    </source>
</evidence>
<dbReference type="PANTHER" id="PTHR37938:SF1">
    <property type="entry name" value="BLL0215 PROTEIN"/>
    <property type="match status" value="1"/>
</dbReference>
<evidence type="ECO:0000313" key="4">
    <source>
        <dbReference type="Proteomes" id="UP000470213"/>
    </source>
</evidence>
<keyword evidence="1" id="KW-1133">Transmembrane helix</keyword>
<dbReference type="EMBL" id="JAAAWN010000004">
    <property type="protein sequence ID" value="NDV90552.1"/>
    <property type="molecule type" value="Genomic_DNA"/>
</dbReference>
<dbReference type="Pfam" id="PF03703">
    <property type="entry name" value="bPH_2"/>
    <property type="match status" value="1"/>
</dbReference>
<dbReference type="PANTHER" id="PTHR37938">
    <property type="entry name" value="BLL0215 PROTEIN"/>
    <property type="match status" value="1"/>
</dbReference>
<protein>
    <submittedName>
        <fullName evidence="3">PH domain-containing protein</fullName>
    </submittedName>
</protein>
<evidence type="ECO:0000256" key="1">
    <source>
        <dbReference type="SAM" id="Phobius"/>
    </source>
</evidence>
<accession>A0A7X5LJJ9</accession>
<keyword evidence="1" id="KW-0472">Membrane</keyword>
<organism evidence="3 4">
    <name type="scientific">Alteromonas profundi</name>
    <dbReference type="NCBI Taxonomy" id="2696062"/>
    <lineage>
        <taxon>Bacteria</taxon>
        <taxon>Pseudomonadati</taxon>
        <taxon>Pseudomonadota</taxon>
        <taxon>Gammaproteobacteria</taxon>
        <taxon>Alteromonadales</taxon>
        <taxon>Alteromonadaceae</taxon>
        <taxon>Alteromonas/Salinimonas group</taxon>
        <taxon>Alteromonas</taxon>
    </lineage>
</organism>
<gene>
    <name evidence="3" type="ORF">GTH32_04980</name>
</gene>
<keyword evidence="4" id="KW-1185">Reference proteome</keyword>
<feature type="domain" description="YdbS-like PH" evidence="2">
    <location>
        <begin position="57"/>
        <end position="131"/>
    </location>
</feature>
<dbReference type="Proteomes" id="UP000470213">
    <property type="component" value="Unassembled WGS sequence"/>
</dbReference>
<sequence>MQERTVLSAKFDPAVKLYWLVSLLFFSTVTVVGIPLLIITIPLFFIFSSKILAAMSATITERKLVVKRGIFHKEEKSIPLEKITDVAMIQGPLMRMFKLYRLNFETAGQSSAGALVSLIGIEEAANFRETILMQKDSIAIVNRDTNPSNTLHDNDEELAALISSVRRIETLLEKLVEAKSTS</sequence>
<evidence type="ECO:0000259" key="2">
    <source>
        <dbReference type="Pfam" id="PF03703"/>
    </source>
</evidence>
<dbReference type="AlphaFoldDB" id="A0A7X5LJJ9"/>
<dbReference type="InterPro" id="IPR005182">
    <property type="entry name" value="YdbS-like_PH"/>
</dbReference>
<feature type="transmembrane region" description="Helical" evidence="1">
    <location>
        <begin position="17"/>
        <end position="47"/>
    </location>
</feature>
<reference evidence="3 4" key="1">
    <citation type="submission" date="2020-01" db="EMBL/GenBank/DDBJ databases">
        <authorList>
            <person name="Chen J."/>
            <person name="Zhu S."/>
            <person name="Yang J."/>
        </authorList>
    </citation>
    <scope>NUCLEOTIDE SEQUENCE [LARGE SCALE GENOMIC DNA]</scope>
    <source>
        <strain evidence="3 4">345S023</strain>
    </source>
</reference>
<comment type="caution">
    <text evidence="3">The sequence shown here is derived from an EMBL/GenBank/DDBJ whole genome shotgun (WGS) entry which is preliminary data.</text>
</comment>